<dbReference type="PRINTS" id="PR00502">
    <property type="entry name" value="NUDIXFAMILY"/>
</dbReference>
<dbReference type="InterPro" id="IPR020476">
    <property type="entry name" value="Nudix_hydrolase"/>
</dbReference>
<gene>
    <name evidence="5" type="ORF">AVDCRST_MAG89-5318</name>
</gene>
<name>A0A6J4NBK6_9BACT</name>
<dbReference type="PROSITE" id="PS00893">
    <property type="entry name" value="NUDIX_BOX"/>
    <property type="match status" value="1"/>
</dbReference>
<dbReference type="PANTHER" id="PTHR21340:SF0">
    <property type="entry name" value="BIS(5'-NUCLEOSYL)-TETRAPHOSPHATASE [ASYMMETRICAL]"/>
    <property type="match status" value="1"/>
</dbReference>
<dbReference type="Gene3D" id="3.90.79.10">
    <property type="entry name" value="Nucleoside Triphosphate Pyrophosphohydrolase"/>
    <property type="match status" value="1"/>
</dbReference>
<evidence type="ECO:0000259" key="4">
    <source>
        <dbReference type="PROSITE" id="PS51462"/>
    </source>
</evidence>
<protein>
    <recommendedName>
        <fullName evidence="4">Nudix hydrolase domain-containing protein</fullName>
    </recommendedName>
</protein>
<evidence type="ECO:0000256" key="3">
    <source>
        <dbReference type="SAM" id="MobiDB-lite"/>
    </source>
</evidence>
<dbReference type="InterPro" id="IPR000086">
    <property type="entry name" value="NUDIX_hydrolase_dom"/>
</dbReference>
<dbReference type="GO" id="GO:0006754">
    <property type="term" value="P:ATP biosynthetic process"/>
    <property type="evidence" value="ECO:0007669"/>
    <property type="project" value="TreeGrafter"/>
</dbReference>
<dbReference type="InterPro" id="IPR020084">
    <property type="entry name" value="NUDIX_hydrolase_CS"/>
</dbReference>
<dbReference type="InterPro" id="IPR051325">
    <property type="entry name" value="Nudix_hydrolase_domain"/>
</dbReference>
<dbReference type="GO" id="GO:0004081">
    <property type="term" value="F:bis(5'-nucleosyl)-tetraphosphatase (asymmetrical) activity"/>
    <property type="evidence" value="ECO:0007669"/>
    <property type="project" value="TreeGrafter"/>
</dbReference>
<feature type="region of interest" description="Disordered" evidence="3">
    <location>
        <begin position="156"/>
        <end position="185"/>
    </location>
</feature>
<sequence>MPKRRRGGSARARAVIETSAGGVIYRWNDGRAHVLLIRDAYHHWGFPKGHVEESESASEAALREVAEETGLTELRLGPRLRTIDWFFRFRGKLIHKFCHFYLIECPAGETCPQQEEGITECIWLPLDEAIQSISYDNAREVLVLAAERLLVNDTEAAEEVDPDMEDAHRPRLIGAPDHALDPGRP</sequence>
<comment type="similarity">
    <text evidence="2">Belongs to the Nudix hydrolase family.</text>
</comment>
<dbReference type="SUPFAM" id="SSF55811">
    <property type="entry name" value="Nudix"/>
    <property type="match status" value="1"/>
</dbReference>
<evidence type="ECO:0000256" key="1">
    <source>
        <dbReference type="ARBA" id="ARBA00022801"/>
    </source>
</evidence>
<accession>A0A6J4NBK6</accession>
<dbReference type="AlphaFoldDB" id="A0A6J4NBK6"/>
<dbReference type="Pfam" id="PF00293">
    <property type="entry name" value="NUDIX"/>
    <property type="match status" value="1"/>
</dbReference>
<dbReference type="EMBL" id="CADCTV010001116">
    <property type="protein sequence ID" value="CAA9380171.1"/>
    <property type="molecule type" value="Genomic_DNA"/>
</dbReference>
<dbReference type="GO" id="GO:0006167">
    <property type="term" value="P:AMP biosynthetic process"/>
    <property type="evidence" value="ECO:0007669"/>
    <property type="project" value="TreeGrafter"/>
</dbReference>
<keyword evidence="1 2" id="KW-0378">Hydrolase</keyword>
<dbReference type="InterPro" id="IPR015797">
    <property type="entry name" value="NUDIX_hydrolase-like_dom_sf"/>
</dbReference>
<dbReference type="CDD" id="cd03673">
    <property type="entry name" value="NUDIX_Ap6A_hydrolase"/>
    <property type="match status" value="1"/>
</dbReference>
<reference evidence="5" key="1">
    <citation type="submission" date="2020-02" db="EMBL/GenBank/DDBJ databases">
        <authorList>
            <person name="Meier V. D."/>
        </authorList>
    </citation>
    <scope>NUCLEOTIDE SEQUENCE</scope>
    <source>
        <strain evidence="5">AVDCRST_MAG89</strain>
    </source>
</reference>
<evidence type="ECO:0000256" key="2">
    <source>
        <dbReference type="RuleBase" id="RU003476"/>
    </source>
</evidence>
<proteinExistence type="inferred from homology"/>
<organism evidence="5">
    <name type="scientific">uncultured Gemmatimonadota bacterium</name>
    <dbReference type="NCBI Taxonomy" id="203437"/>
    <lineage>
        <taxon>Bacteria</taxon>
        <taxon>Pseudomonadati</taxon>
        <taxon>Gemmatimonadota</taxon>
        <taxon>environmental samples</taxon>
    </lineage>
</organism>
<dbReference type="PANTHER" id="PTHR21340">
    <property type="entry name" value="DIADENOSINE 5,5-P1,P4-TETRAPHOSPHATE PYROPHOSPHOHYDROLASE MUTT"/>
    <property type="match status" value="1"/>
</dbReference>
<dbReference type="PROSITE" id="PS51462">
    <property type="entry name" value="NUDIX"/>
    <property type="match status" value="1"/>
</dbReference>
<evidence type="ECO:0000313" key="5">
    <source>
        <dbReference type="EMBL" id="CAA9380171.1"/>
    </source>
</evidence>
<feature type="domain" description="Nudix hydrolase" evidence="4">
    <location>
        <begin position="15"/>
        <end position="148"/>
    </location>
</feature>